<reference evidence="20" key="1">
    <citation type="submission" date="2014-02" db="EMBL/GenBank/DDBJ databases">
        <authorList>
            <person name="Genoscope - CEA"/>
        </authorList>
    </citation>
    <scope>NUCLEOTIDE SEQUENCE</scope>
    <source>
        <strain evidence="20">LS3</strain>
    </source>
</reference>
<feature type="transmembrane region" description="Helical" evidence="18">
    <location>
        <begin position="822"/>
        <end position="842"/>
    </location>
</feature>
<evidence type="ECO:0000256" key="16">
    <source>
        <dbReference type="ARBA" id="ARBA00067459"/>
    </source>
</evidence>
<keyword evidence="9" id="KW-0851">Voltage-gated channel</keyword>
<keyword evidence="11" id="KW-0406">Ion transport</keyword>
<evidence type="ECO:0000256" key="10">
    <source>
        <dbReference type="ARBA" id="ARBA00022989"/>
    </source>
</evidence>
<evidence type="ECO:0000256" key="14">
    <source>
        <dbReference type="ARBA" id="ARBA00023303"/>
    </source>
</evidence>
<feature type="transmembrane region" description="Helical" evidence="18">
    <location>
        <begin position="854"/>
        <end position="872"/>
    </location>
</feature>
<evidence type="ECO:0000256" key="18">
    <source>
        <dbReference type="SAM" id="Phobius"/>
    </source>
</evidence>
<evidence type="ECO:0000256" key="11">
    <source>
        <dbReference type="ARBA" id="ARBA00023065"/>
    </source>
</evidence>
<evidence type="ECO:0000256" key="5">
    <source>
        <dbReference type="ARBA" id="ARBA00022568"/>
    </source>
</evidence>
<feature type="compositionally biased region" description="Polar residues" evidence="17">
    <location>
        <begin position="1"/>
        <end position="12"/>
    </location>
</feature>
<evidence type="ECO:0000256" key="13">
    <source>
        <dbReference type="ARBA" id="ARBA00023180"/>
    </source>
</evidence>
<dbReference type="FunFam" id="1.10.287.70:FF:000118">
    <property type="entry name" value="Calcium channel subunit Cch1"/>
    <property type="match status" value="1"/>
</dbReference>
<keyword evidence="5" id="KW-0109">Calcium transport</keyword>
<feature type="region of interest" description="Disordered" evidence="17">
    <location>
        <begin position="1"/>
        <end position="55"/>
    </location>
</feature>
<feature type="region of interest" description="Disordered" evidence="17">
    <location>
        <begin position="2010"/>
        <end position="2031"/>
    </location>
</feature>
<dbReference type="GO" id="GO:0005891">
    <property type="term" value="C:voltage-gated calcium channel complex"/>
    <property type="evidence" value="ECO:0007669"/>
    <property type="project" value="TreeGrafter"/>
</dbReference>
<feature type="region of interest" description="Disordered" evidence="17">
    <location>
        <begin position="242"/>
        <end position="318"/>
    </location>
</feature>
<dbReference type="Gene3D" id="1.10.287.70">
    <property type="match status" value="4"/>
</dbReference>
<keyword evidence="3" id="KW-1003">Cell membrane</keyword>
<feature type="transmembrane region" description="Helical" evidence="18">
    <location>
        <begin position="1310"/>
        <end position="1328"/>
    </location>
</feature>
<sequence length="2114" mass="239559">MSRPSSWSGWRKNSSDEQEYDTVSLQDLNAVRTVDSTNSGTGLISGTGRGEDANWSSAYRGVKQLFLGKFDPSLEADQGHQHAESSRPVLQQSQQDPNLLSASRPQTMRRPSDRSASSMHSSDDDLIDLSNLDAIKDGLNEALGQDGNGAWLAPSDKDSTVEPKRSSVISGPNGSRSNLSSSRRASAVSDGESEAGRMDAVSLAEEGRSPQKGSSTNLAPPPAESRGRQLSSMVLNVSSRVVSGISRGSSPRSSMQPQRSSASIHSAAGFNASSTSLQSDVDSFSGGIDMDPQHGELNLPPHRRIFPDNQTPESWLDSEYRPDHLKDTIDSLAPAQDSQTASAPLISPLYGRSLRLFPKNSRLRIALNRFLHQPWVEPVLFLIIVCHLVVLAFDTAPNIFVSHPEGELFHHWGAKWSDFVLLGIFLIYTVEAVAKIIAYGLWDDSEIFENNNPGWTTSKSFEVFKRRNQSQASVSSRKSDTSYATVPVPTMFRTVTSLLSASPSLPLKRRQAGVRRAYLRSSWNRVDFISVICYWIALAMRANHFSSEHKFFVFNMLSSLRLLRLLNITHGTSAVLQAIKTSAPLLANISIFITFFCILFAIIGVQSFKSSLRRTCVWVDPNGIDDNYTTSQFCGSYLHPETLEIMPYVYPDGTPGAQAKGFACPVNSYCVSDVNPYDNTQSFDNFFNSLEMVFVIMSENTFSDVMYDTTMTDYMAAALYFVAGILVLYLWLANLVIAIIVSSFKLVRDQLLTEDTSYFSRILRKQFDGTGRHLEYLTRHYWGKMYHRFRFIWVLVIVADIIVQCTLTSHSSQSHINFIYRWQIWTTTVLGVEILLRFFLYFPYWRQFFKSKTNVVDTVFAIANIIIVLPWVHHHEEIYQWLTIFQIARFYRAAMLIPFPRELWSKVLLGYRTIFNLTLFLFLLTFISSILACQLFQGVIPFESDGEVQEVSFYDLANSFVGMYVITSTENWTDILYPAIEAMGSVLGRICAGIFIIGWFLFSNFIILNLFIAVISENLEVTEEDKRKEQIRQFVREYALKLGGSSDHYLTGGIKLVKGMLKRRKTKGHVNPESGESVFDMLLERQVVAGFLANNPGFVDEGDAGEDPANMGSKTWYESRWRKFKDGIEGFVMKVFKRQTTGENPFLDSRNIIDDHGDGDPDMMAENFLASHSERRKRMATFLEENPHYDVSVYFFTPQSKVRRFCQRLVPPSYGVRENQVNPKPAVWYIFFIIMLLATCATVTAACINTPLYYKSYMQTHHSAENSWMTISGGVFAAIFTIEAMVRIIADGFMFTPNAYMRSTWNRIDFIVLISIWINFVSEVHYGGNVSRYMRCFQALRALRLLTISKSAQETFHNVIIVGIGKIMGAAMVSFCLLFPYTVWGLNLFNGKLTQCTDGDIANFSECVDEYKSTPFNWEVYAPRALEEPYYDFNSFPHSLLVMFGIISLEGWVDVLNSVMSITGKGYNPVTFASRHNGIFPISFNILSTVFILTLFVSVIINNYSQVRGTAYLTDEQLSWYETKKVIKLARPSRVPPTWRPGSFRDKVLKQVLKWERTIIKIERALLTVLVILLALEFYPFPEPMYTARVSLVLAVVVVMEFGFLCKLYAQGFVLFVRHRWEVYGLLITTGALIVTVIGIDGMWNDVYYNIQKSLLVGMLLLWIPRSGRLDQFFKTGSASFEVIGNLLVTWFILFLGYAIAFNQLFGLTKIGPSGGPNQNFRTIGSSLLLLFQMSCGEGWNELMADFLVSPPFCYQGNGFSQTDCGSKPFAYLLFISWNIISMYIFANMCISLIVENFSYVFEGSQSDISKNDLRQFKKAWLQFDPHGTGYIPVESLHKLLHKVEGYFSMRIYDGNYTVSKLMHHARIEHRDGYQVDYEALNGALSNLPKEYYQKQREKYDYLCMQAIMEAHPQKGISFHSLMLLIPLYKTMDENKCLRLDDYLKRKMVLKTVKEELLKRRLARFLEMIYLQKKLAVERARNPFKTPDNASLISGRGGVVPMINVTGIYNPFDSNESQHEQQQQQQSHDQSALGTIRLGPPAEFSFERSTEDLTGRGRQHDNSRSSSSSSSDEDDAEAVAESSAYASRHLTAKSTSPRRGGSRKLTDRYSDDDD</sequence>
<feature type="transmembrane region" description="Helical" evidence="18">
    <location>
        <begin position="1479"/>
        <end position="1501"/>
    </location>
</feature>
<feature type="compositionally biased region" description="Basic and acidic residues" evidence="17">
    <location>
        <begin position="2051"/>
        <end position="2063"/>
    </location>
</feature>
<evidence type="ECO:0000256" key="2">
    <source>
        <dbReference type="ARBA" id="ARBA00022448"/>
    </source>
</evidence>
<dbReference type="InterPro" id="IPR002048">
    <property type="entry name" value="EF_hand_dom"/>
</dbReference>
<evidence type="ECO:0000256" key="15">
    <source>
        <dbReference type="ARBA" id="ARBA00061395"/>
    </source>
</evidence>
<keyword evidence="6" id="KW-0107">Calcium channel</keyword>
<feature type="compositionally biased region" description="Basic and acidic residues" evidence="17">
    <location>
        <begin position="2104"/>
        <end position="2114"/>
    </location>
</feature>
<feature type="transmembrane region" description="Helical" evidence="18">
    <location>
        <begin position="992"/>
        <end position="1015"/>
    </location>
</feature>
<organism evidence="20">
    <name type="scientific">Blastobotrys adeninivorans</name>
    <name type="common">Yeast</name>
    <name type="synonym">Arxula adeninivorans</name>
    <dbReference type="NCBI Taxonomy" id="409370"/>
    <lineage>
        <taxon>Eukaryota</taxon>
        <taxon>Fungi</taxon>
        <taxon>Dikarya</taxon>
        <taxon>Ascomycota</taxon>
        <taxon>Saccharomycotina</taxon>
        <taxon>Dipodascomycetes</taxon>
        <taxon>Dipodascales</taxon>
        <taxon>Trichomonascaceae</taxon>
        <taxon>Blastobotrys</taxon>
    </lineage>
</organism>
<feature type="compositionally biased region" description="Basic and acidic residues" evidence="17">
    <location>
        <begin position="155"/>
        <end position="165"/>
    </location>
</feature>
<evidence type="ECO:0000259" key="19">
    <source>
        <dbReference type="PROSITE" id="PS50222"/>
    </source>
</evidence>
<dbReference type="GO" id="GO:0008331">
    <property type="term" value="F:high voltage-gated calcium channel activity"/>
    <property type="evidence" value="ECO:0007669"/>
    <property type="project" value="TreeGrafter"/>
</dbReference>
<dbReference type="GO" id="GO:0005509">
    <property type="term" value="F:calcium ion binding"/>
    <property type="evidence" value="ECO:0007669"/>
    <property type="project" value="InterPro"/>
</dbReference>
<evidence type="ECO:0000256" key="9">
    <source>
        <dbReference type="ARBA" id="ARBA00022882"/>
    </source>
</evidence>
<proteinExistence type="inferred from homology"/>
<feature type="transmembrane region" description="Helical" evidence="18">
    <location>
        <begin position="1565"/>
        <end position="1582"/>
    </location>
</feature>
<evidence type="ECO:0000256" key="3">
    <source>
        <dbReference type="ARBA" id="ARBA00022475"/>
    </source>
</evidence>
<feature type="transmembrane region" description="Helical" evidence="18">
    <location>
        <begin position="791"/>
        <end position="810"/>
    </location>
</feature>
<feature type="transmembrane region" description="Helical" evidence="18">
    <location>
        <begin position="1226"/>
        <end position="1248"/>
    </location>
</feature>
<protein>
    <recommendedName>
        <fullName evidence="16">Calcium-channel protein CCH1</fullName>
    </recommendedName>
</protein>
<dbReference type="GO" id="GO:0098703">
    <property type="term" value="P:calcium ion import across plasma membrane"/>
    <property type="evidence" value="ECO:0007669"/>
    <property type="project" value="TreeGrafter"/>
</dbReference>
<feature type="compositionally biased region" description="Low complexity" evidence="17">
    <location>
        <begin position="170"/>
        <end position="189"/>
    </location>
</feature>
<dbReference type="InterPro" id="IPR027359">
    <property type="entry name" value="Volt_channel_dom_sf"/>
</dbReference>
<feature type="transmembrane region" description="Helical" evidence="18">
    <location>
        <begin position="1684"/>
        <end position="1706"/>
    </location>
</feature>
<keyword evidence="8" id="KW-0106">Calcium</keyword>
<feature type="compositionally biased region" description="Polar residues" evidence="17">
    <location>
        <begin position="88"/>
        <end position="106"/>
    </location>
</feature>
<reference evidence="20" key="2">
    <citation type="submission" date="2014-06" db="EMBL/GenBank/DDBJ databases">
        <title>The complete genome of Blastobotrys (Arxula) adeninivorans LS3 - a yeast of biotechnological interest.</title>
        <authorList>
            <person name="Kunze G."/>
            <person name="Gaillardin C."/>
            <person name="Czernicka M."/>
            <person name="Durrens P."/>
            <person name="Martin T."/>
            <person name="Boer E."/>
            <person name="Gabaldon T."/>
            <person name="Cruz J."/>
            <person name="Talla E."/>
            <person name="Marck C."/>
            <person name="Goffeau A."/>
            <person name="Barbe V."/>
            <person name="Baret P."/>
            <person name="Baronian K."/>
            <person name="Beier S."/>
            <person name="Bleykasten C."/>
            <person name="Bode R."/>
            <person name="Casaregola S."/>
            <person name="Despons L."/>
            <person name="Fairhead C."/>
            <person name="Giersberg M."/>
            <person name="Gierski P."/>
            <person name="Hahnel U."/>
            <person name="Hartmann A."/>
            <person name="Jankowska D."/>
            <person name="Jubin C."/>
            <person name="Jung P."/>
            <person name="Lafontaine I."/>
            <person name="Leh-Louis V."/>
            <person name="Lemaire M."/>
            <person name="Marcet-Houben M."/>
            <person name="Mascher M."/>
            <person name="Morel G."/>
            <person name="Richard G.-F."/>
            <person name="Riechen J."/>
            <person name="Sacerdot C."/>
            <person name="Sarkar A."/>
            <person name="Savel G."/>
            <person name="Schacherer J."/>
            <person name="Sherman D."/>
            <person name="Straub M.-L."/>
            <person name="Stein N."/>
            <person name="Thierry A."/>
            <person name="Trautwein-Schult A."/>
            <person name="Westhof E."/>
            <person name="Worch S."/>
            <person name="Dujon B."/>
            <person name="Souciet J.-L."/>
            <person name="Wincker P."/>
            <person name="Scholz U."/>
            <person name="Neuveglise N."/>
        </authorList>
    </citation>
    <scope>NUCLEOTIDE SEQUENCE</scope>
    <source>
        <strain evidence="20">LS3</strain>
    </source>
</reference>
<evidence type="ECO:0000256" key="17">
    <source>
        <dbReference type="SAM" id="MobiDB-lite"/>
    </source>
</evidence>
<dbReference type="Pfam" id="PF00520">
    <property type="entry name" value="Ion_trans"/>
    <property type="match status" value="4"/>
</dbReference>
<feature type="transmembrane region" description="Helical" evidence="18">
    <location>
        <begin position="1621"/>
        <end position="1641"/>
    </location>
</feature>
<feature type="transmembrane region" description="Helical" evidence="18">
    <location>
        <begin position="919"/>
        <end position="940"/>
    </location>
</feature>
<dbReference type="InterPro" id="IPR005821">
    <property type="entry name" value="Ion_trans_dom"/>
</dbReference>
<keyword evidence="14" id="KW-0407">Ion channel</keyword>
<feature type="region of interest" description="Disordered" evidence="17">
    <location>
        <begin position="2051"/>
        <end position="2114"/>
    </location>
</feature>
<evidence type="ECO:0000256" key="1">
    <source>
        <dbReference type="ARBA" id="ARBA00004651"/>
    </source>
</evidence>
<feature type="transmembrane region" description="Helical" evidence="18">
    <location>
        <begin position="586"/>
        <end position="605"/>
    </location>
</feature>
<evidence type="ECO:0000256" key="6">
    <source>
        <dbReference type="ARBA" id="ARBA00022673"/>
    </source>
</evidence>
<feature type="compositionally biased region" description="Low complexity" evidence="17">
    <location>
        <begin position="242"/>
        <end position="264"/>
    </location>
</feature>
<feature type="compositionally biased region" description="Low complexity" evidence="17">
    <location>
        <begin position="2020"/>
        <end position="2031"/>
    </location>
</feature>
<feature type="transmembrane region" description="Helical" evidence="18">
    <location>
        <begin position="420"/>
        <end position="442"/>
    </location>
</feature>
<gene>
    <name evidence="20" type="ORF">GNLVRS02_ARAD1D08602g</name>
</gene>
<feature type="transmembrane region" description="Helical" evidence="18">
    <location>
        <begin position="1588"/>
        <end position="1609"/>
    </location>
</feature>
<feature type="transmembrane region" description="Helical" evidence="18">
    <location>
        <begin position="525"/>
        <end position="542"/>
    </location>
</feature>
<evidence type="ECO:0000256" key="7">
    <source>
        <dbReference type="ARBA" id="ARBA00022692"/>
    </source>
</evidence>
<dbReference type="PhylomeDB" id="A0A060T8N6"/>
<name>A0A060T8N6_BLAAD</name>
<evidence type="ECO:0000256" key="8">
    <source>
        <dbReference type="ARBA" id="ARBA00022837"/>
    </source>
</evidence>
<feature type="transmembrane region" description="Helical" evidence="18">
    <location>
        <begin position="379"/>
        <end position="400"/>
    </location>
</feature>
<keyword evidence="4" id="KW-0597">Phosphoprotein</keyword>
<dbReference type="PANTHER" id="PTHR45628">
    <property type="entry name" value="VOLTAGE-DEPENDENT CALCIUM CHANNEL TYPE A SUBUNIT ALPHA-1"/>
    <property type="match status" value="1"/>
</dbReference>
<dbReference type="FunFam" id="1.10.287.70:FF:000093">
    <property type="entry name" value="Calcium channel subunit Cch1"/>
    <property type="match status" value="1"/>
</dbReference>
<comment type="similarity">
    <text evidence="15">Belongs to the calcium channel alpha-1 subunit (TC 1.A.1.11) family.</text>
</comment>
<evidence type="ECO:0000313" key="20">
    <source>
        <dbReference type="EMBL" id="CDP37313.1"/>
    </source>
</evidence>
<feature type="transmembrane region" description="Helical" evidence="18">
    <location>
        <begin position="1770"/>
        <end position="1795"/>
    </location>
</feature>
<keyword evidence="13" id="KW-0325">Glycoprotein</keyword>
<feature type="domain" description="EF-hand" evidence="19">
    <location>
        <begin position="1812"/>
        <end position="1847"/>
    </location>
</feature>
<feature type="compositionally biased region" description="Polar residues" evidence="17">
    <location>
        <begin position="271"/>
        <end position="282"/>
    </location>
</feature>
<dbReference type="SUPFAM" id="SSF81324">
    <property type="entry name" value="Voltage-gated potassium channels"/>
    <property type="match status" value="4"/>
</dbReference>
<keyword evidence="7 18" id="KW-0812">Transmembrane</keyword>
<evidence type="ECO:0000256" key="4">
    <source>
        <dbReference type="ARBA" id="ARBA00022553"/>
    </source>
</evidence>
<dbReference type="PROSITE" id="PS50222">
    <property type="entry name" value="EF_HAND_2"/>
    <property type="match status" value="1"/>
</dbReference>
<feature type="transmembrane region" description="Helical" evidence="18">
    <location>
        <begin position="1359"/>
        <end position="1383"/>
    </location>
</feature>
<dbReference type="Gene3D" id="1.20.120.350">
    <property type="entry name" value="Voltage-gated potassium channels. Chain C"/>
    <property type="match status" value="4"/>
</dbReference>
<keyword evidence="12 18" id="KW-0472">Membrane</keyword>
<evidence type="ECO:0000256" key="12">
    <source>
        <dbReference type="ARBA" id="ARBA00023136"/>
    </source>
</evidence>
<feature type="region of interest" description="Disordered" evidence="17">
    <location>
        <begin position="73"/>
        <end position="125"/>
    </location>
</feature>
<keyword evidence="10 18" id="KW-1133">Transmembrane helix</keyword>
<dbReference type="Gene3D" id="1.10.238.10">
    <property type="entry name" value="EF-hand"/>
    <property type="match status" value="1"/>
</dbReference>
<feature type="region of interest" description="Disordered" evidence="17">
    <location>
        <begin position="140"/>
        <end position="229"/>
    </location>
</feature>
<dbReference type="PANTHER" id="PTHR45628:SF7">
    <property type="entry name" value="VOLTAGE-DEPENDENT CALCIUM CHANNEL TYPE A SUBUNIT ALPHA-1"/>
    <property type="match status" value="1"/>
</dbReference>
<feature type="transmembrane region" description="Helical" evidence="18">
    <location>
        <begin position="714"/>
        <end position="741"/>
    </location>
</feature>
<comment type="subcellular location">
    <subcellularLocation>
        <location evidence="1">Cell membrane</location>
        <topology evidence="1">Multi-pass membrane protein</topology>
    </subcellularLocation>
</comment>
<dbReference type="InterPro" id="IPR050599">
    <property type="entry name" value="VDCC_alpha-1_subunit"/>
</dbReference>
<feature type="transmembrane region" description="Helical" evidence="18">
    <location>
        <begin position="1268"/>
        <end position="1290"/>
    </location>
</feature>
<dbReference type="EMBL" id="HG937694">
    <property type="protein sequence ID" value="CDP37313.1"/>
    <property type="molecule type" value="Genomic_DNA"/>
</dbReference>
<keyword evidence="2" id="KW-0813">Transport</keyword>
<accession>A0A060T8N6</accession>